<keyword evidence="3" id="KW-1185">Reference proteome</keyword>
<feature type="region of interest" description="Disordered" evidence="1">
    <location>
        <begin position="135"/>
        <end position="158"/>
    </location>
</feature>
<evidence type="ECO:0000313" key="2">
    <source>
        <dbReference type="EMBL" id="TRY74862.1"/>
    </source>
</evidence>
<gene>
    <name evidence="2" type="ORF">TCAL_11215</name>
</gene>
<sequence length="158" mass="17811">MCKHSHILAMSENTWISSTGQHDNLVDNTYSYVCQPTTADAHGALDALSEDDAKPCHVPKLMPNPVPNPPSNPPPNPPPEFEPYVKKFEMIAKFMSSTQISNEAKITLIQQLRALPLDMIEVKNNPDMFPKIVRKRNHDPQSRSFFPFTKKTKPEGET</sequence>
<accession>A0A553PB07</accession>
<evidence type="ECO:0000256" key="1">
    <source>
        <dbReference type="SAM" id="MobiDB-lite"/>
    </source>
</evidence>
<reference evidence="2 3" key="1">
    <citation type="journal article" date="2018" name="Nat. Ecol. Evol.">
        <title>Genomic signatures of mitonuclear coevolution across populations of Tigriopus californicus.</title>
        <authorList>
            <person name="Barreto F.S."/>
            <person name="Watson E.T."/>
            <person name="Lima T.G."/>
            <person name="Willett C.S."/>
            <person name="Edmands S."/>
            <person name="Li W."/>
            <person name="Burton R.S."/>
        </authorList>
    </citation>
    <scope>NUCLEOTIDE SEQUENCE [LARGE SCALE GENOMIC DNA]</scope>
    <source>
        <strain evidence="2 3">San Diego</strain>
    </source>
</reference>
<feature type="compositionally biased region" description="Pro residues" evidence="1">
    <location>
        <begin position="62"/>
        <end position="81"/>
    </location>
</feature>
<comment type="caution">
    <text evidence="2">The sequence shown here is derived from an EMBL/GenBank/DDBJ whole genome shotgun (WGS) entry which is preliminary data.</text>
</comment>
<feature type="region of interest" description="Disordered" evidence="1">
    <location>
        <begin position="56"/>
        <end position="81"/>
    </location>
</feature>
<dbReference type="EMBL" id="VCGU01000005">
    <property type="protein sequence ID" value="TRY74862.1"/>
    <property type="molecule type" value="Genomic_DNA"/>
</dbReference>
<dbReference type="Proteomes" id="UP000318571">
    <property type="component" value="Chromosome 2"/>
</dbReference>
<dbReference type="AlphaFoldDB" id="A0A553PB07"/>
<protein>
    <submittedName>
        <fullName evidence="2">Uncharacterized protein</fullName>
    </submittedName>
</protein>
<proteinExistence type="predicted"/>
<evidence type="ECO:0000313" key="3">
    <source>
        <dbReference type="Proteomes" id="UP000318571"/>
    </source>
</evidence>
<organism evidence="2 3">
    <name type="scientific">Tigriopus californicus</name>
    <name type="common">Marine copepod</name>
    <dbReference type="NCBI Taxonomy" id="6832"/>
    <lineage>
        <taxon>Eukaryota</taxon>
        <taxon>Metazoa</taxon>
        <taxon>Ecdysozoa</taxon>
        <taxon>Arthropoda</taxon>
        <taxon>Crustacea</taxon>
        <taxon>Multicrustacea</taxon>
        <taxon>Hexanauplia</taxon>
        <taxon>Copepoda</taxon>
        <taxon>Harpacticoida</taxon>
        <taxon>Harpacticidae</taxon>
        <taxon>Tigriopus</taxon>
    </lineage>
</organism>
<name>A0A553PB07_TIGCA</name>